<evidence type="ECO:0000313" key="2">
    <source>
        <dbReference type="Proteomes" id="UP000238164"/>
    </source>
</evidence>
<accession>A0A2N9JK66</accession>
<dbReference type="EMBL" id="LT985188">
    <property type="protein sequence ID" value="SPD87809.1"/>
    <property type="molecule type" value="Genomic_DNA"/>
</dbReference>
<dbReference type="AlphaFoldDB" id="A0A2N9JK66"/>
<sequence>MTYGTLQHYLSEGLELGDEVLQAVRERFIER</sequence>
<protein>
    <submittedName>
        <fullName evidence="1">Uncharacterized protein</fullName>
    </submittedName>
</protein>
<dbReference type="Proteomes" id="UP000238164">
    <property type="component" value="Chromosome 1"/>
</dbReference>
<dbReference type="KEGG" id="mgg:MPLG2_2779"/>
<evidence type="ECO:0000313" key="1">
    <source>
        <dbReference type="EMBL" id="SPD87809.1"/>
    </source>
</evidence>
<organism evidence="1 2">
    <name type="scientific">Micropruina glycogenica</name>
    <dbReference type="NCBI Taxonomy" id="75385"/>
    <lineage>
        <taxon>Bacteria</taxon>
        <taxon>Bacillati</taxon>
        <taxon>Actinomycetota</taxon>
        <taxon>Actinomycetes</taxon>
        <taxon>Propionibacteriales</taxon>
        <taxon>Nocardioidaceae</taxon>
        <taxon>Micropruina</taxon>
    </lineage>
</organism>
<gene>
    <name evidence="1" type="ORF">MPLG2_2779</name>
</gene>
<keyword evidence="2" id="KW-1185">Reference proteome</keyword>
<name>A0A2N9JK66_9ACTN</name>
<proteinExistence type="predicted"/>
<reference evidence="1 2" key="1">
    <citation type="submission" date="2018-02" db="EMBL/GenBank/DDBJ databases">
        <authorList>
            <person name="Cohen D.B."/>
            <person name="Kent A.D."/>
        </authorList>
    </citation>
    <scope>NUCLEOTIDE SEQUENCE [LARGE SCALE GENOMIC DNA]</scope>
    <source>
        <strain evidence="1">1</strain>
    </source>
</reference>